<keyword evidence="7 9" id="KW-0378">Hydrolase</keyword>
<dbReference type="NCBIfam" id="TIGR00043">
    <property type="entry name" value="rRNA maturation RNase YbeY"/>
    <property type="match status" value="1"/>
</dbReference>
<evidence type="ECO:0000313" key="10">
    <source>
        <dbReference type="EMBL" id="SEA96639.1"/>
    </source>
</evidence>
<keyword evidence="2 9" id="KW-0690">Ribosome biogenesis</keyword>
<dbReference type="Gene3D" id="3.40.390.30">
    <property type="entry name" value="Metalloproteases ('zincins'), catalytic domain"/>
    <property type="match status" value="1"/>
</dbReference>
<organism evidence="10 11">
    <name type="scientific">Thalassobacillus cyri</name>
    <dbReference type="NCBI Taxonomy" id="571932"/>
    <lineage>
        <taxon>Bacteria</taxon>
        <taxon>Bacillati</taxon>
        <taxon>Bacillota</taxon>
        <taxon>Bacilli</taxon>
        <taxon>Bacillales</taxon>
        <taxon>Bacillaceae</taxon>
        <taxon>Thalassobacillus</taxon>
    </lineage>
</organism>
<dbReference type="GO" id="GO:0005737">
    <property type="term" value="C:cytoplasm"/>
    <property type="evidence" value="ECO:0007669"/>
    <property type="project" value="UniProtKB-SubCell"/>
</dbReference>
<keyword evidence="3 9" id="KW-0698">rRNA processing</keyword>
<dbReference type="Proteomes" id="UP000198584">
    <property type="component" value="Unassembled WGS sequence"/>
</dbReference>
<keyword evidence="5 9" id="KW-0479">Metal-binding</keyword>
<dbReference type="GO" id="GO:0004521">
    <property type="term" value="F:RNA endonuclease activity"/>
    <property type="evidence" value="ECO:0007669"/>
    <property type="project" value="UniProtKB-UniRule"/>
</dbReference>
<accession>A0A1H4FH11</accession>
<keyword evidence="11" id="KW-1185">Reference proteome</keyword>
<evidence type="ECO:0000256" key="8">
    <source>
        <dbReference type="ARBA" id="ARBA00022833"/>
    </source>
</evidence>
<comment type="subcellular location">
    <subcellularLocation>
        <location evidence="9">Cytoplasm</location>
    </subcellularLocation>
</comment>
<evidence type="ECO:0000313" key="11">
    <source>
        <dbReference type="Proteomes" id="UP000198584"/>
    </source>
</evidence>
<dbReference type="GO" id="GO:0008270">
    <property type="term" value="F:zinc ion binding"/>
    <property type="evidence" value="ECO:0007669"/>
    <property type="project" value="UniProtKB-UniRule"/>
</dbReference>
<keyword evidence="6 9" id="KW-0255">Endonuclease</keyword>
<evidence type="ECO:0000256" key="4">
    <source>
        <dbReference type="ARBA" id="ARBA00022722"/>
    </source>
</evidence>
<protein>
    <recommendedName>
        <fullName evidence="9">Endoribonuclease YbeY</fullName>
        <ecNumber evidence="9">3.1.-.-</ecNumber>
    </recommendedName>
</protein>
<evidence type="ECO:0000256" key="5">
    <source>
        <dbReference type="ARBA" id="ARBA00022723"/>
    </source>
</evidence>
<dbReference type="InterPro" id="IPR020549">
    <property type="entry name" value="YbeY_CS"/>
</dbReference>
<dbReference type="EC" id="3.1.-.-" evidence="9"/>
<proteinExistence type="inferred from homology"/>
<dbReference type="PANTHER" id="PTHR46986">
    <property type="entry name" value="ENDORIBONUCLEASE YBEY, CHLOROPLASTIC"/>
    <property type="match status" value="1"/>
</dbReference>
<dbReference type="GO" id="GO:0006364">
    <property type="term" value="P:rRNA processing"/>
    <property type="evidence" value="ECO:0007669"/>
    <property type="project" value="UniProtKB-UniRule"/>
</dbReference>
<dbReference type="STRING" id="571932.SAMN05421743_111112"/>
<keyword evidence="9" id="KW-0963">Cytoplasm</keyword>
<dbReference type="SUPFAM" id="SSF55486">
    <property type="entry name" value="Metalloproteases ('zincins'), catalytic domain"/>
    <property type="match status" value="1"/>
</dbReference>
<dbReference type="AlphaFoldDB" id="A0A1H4FH11"/>
<feature type="binding site" evidence="9">
    <location>
        <position position="121"/>
    </location>
    <ligand>
        <name>Zn(2+)</name>
        <dbReference type="ChEBI" id="CHEBI:29105"/>
        <note>catalytic</note>
    </ligand>
</feature>
<evidence type="ECO:0000256" key="7">
    <source>
        <dbReference type="ARBA" id="ARBA00022801"/>
    </source>
</evidence>
<reference evidence="10 11" key="1">
    <citation type="submission" date="2016-10" db="EMBL/GenBank/DDBJ databases">
        <authorList>
            <person name="de Groot N.N."/>
        </authorList>
    </citation>
    <scope>NUCLEOTIDE SEQUENCE [LARGE SCALE GENOMIC DNA]</scope>
    <source>
        <strain evidence="10 11">CCM7597</strain>
    </source>
</reference>
<comment type="similarity">
    <text evidence="1 9">Belongs to the endoribonuclease YbeY family.</text>
</comment>
<dbReference type="HAMAP" id="MF_00009">
    <property type="entry name" value="Endoribonucl_YbeY"/>
    <property type="match status" value="1"/>
</dbReference>
<comment type="cofactor">
    <cofactor evidence="9">
        <name>Zn(2+)</name>
        <dbReference type="ChEBI" id="CHEBI:29105"/>
    </cofactor>
    <text evidence="9">Binds 1 zinc ion.</text>
</comment>
<name>A0A1H4FH11_9BACI</name>
<comment type="function">
    <text evidence="9">Single strand-specific metallo-endoribonuclease involved in late-stage 70S ribosome quality control and in maturation of the 3' terminus of the 16S rRNA.</text>
</comment>
<evidence type="ECO:0000256" key="1">
    <source>
        <dbReference type="ARBA" id="ARBA00010875"/>
    </source>
</evidence>
<keyword evidence="4 9" id="KW-0540">Nuclease</keyword>
<evidence type="ECO:0000256" key="3">
    <source>
        <dbReference type="ARBA" id="ARBA00022552"/>
    </source>
</evidence>
<dbReference type="EMBL" id="FNQR01000011">
    <property type="protein sequence ID" value="SEA96639.1"/>
    <property type="molecule type" value="Genomic_DNA"/>
</dbReference>
<dbReference type="PROSITE" id="PS01306">
    <property type="entry name" value="UPF0054"/>
    <property type="match status" value="1"/>
</dbReference>
<dbReference type="PANTHER" id="PTHR46986:SF1">
    <property type="entry name" value="ENDORIBONUCLEASE YBEY, CHLOROPLASTIC"/>
    <property type="match status" value="1"/>
</dbReference>
<evidence type="ECO:0000256" key="6">
    <source>
        <dbReference type="ARBA" id="ARBA00022759"/>
    </source>
</evidence>
<feature type="binding site" evidence="9">
    <location>
        <position position="131"/>
    </location>
    <ligand>
        <name>Zn(2+)</name>
        <dbReference type="ChEBI" id="CHEBI:29105"/>
        <note>catalytic</note>
    </ligand>
</feature>
<feature type="binding site" evidence="9">
    <location>
        <position position="125"/>
    </location>
    <ligand>
        <name>Zn(2+)</name>
        <dbReference type="ChEBI" id="CHEBI:29105"/>
        <note>catalytic</note>
    </ligand>
</feature>
<dbReference type="InterPro" id="IPR023091">
    <property type="entry name" value="MetalPrtase_cat_dom_sf_prd"/>
</dbReference>
<keyword evidence="8 9" id="KW-0862">Zinc</keyword>
<evidence type="ECO:0000256" key="9">
    <source>
        <dbReference type="HAMAP-Rule" id="MF_00009"/>
    </source>
</evidence>
<dbReference type="GO" id="GO:0004222">
    <property type="term" value="F:metalloendopeptidase activity"/>
    <property type="evidence" value="ECO:0007669"/>
    <property type="project" value="InterPro"/>
</dbReference>
<evidence type="ECO:0000256" key="2">
    <source>
        <dbReference type="ARBA" id="ARBA00022517"/>
    </source>
</evidence>
<gene>
    <name evidence="9" type="primary">ybeY</name>
    <name evidence="10" type="ORF">SAMN05421743_111112</name>
</gene>
<sequence>MIQIDFHDETNTVDEGYIDMIQRLLKFAAEKEEVQNEAEISVNFVDDKEIQILNRNYRQKDTPTDVISFAMQEEGEGEVRVIGEEIPVVLGDIVISVDRAKEQAEEYQHSLERELGFLALHGFLHLLGYDHLEEVDEKKMFQRQEDILNDFGLERK</sequence>
<dbReference type="Pfam" id="PF02130">
    <property type="entry name" value="YbeY"/>
    <property type="match status" value="1"/>
</dbReference>
<dbReference type="InterPro" id="IPR002036">
    <property type="entry name" value="YbeY"/>
</dbReference>